<accession>A0A0A2GRJ1</accession>
<organism evidence="1 2">
    <name type="scientific">Dokdonia donghaensis DSW-1</name>
    <dbReference type="NCBI Taxonomy" id="1300343"/>
    <lineage>
        <taxon>Bacteria</taxon>
        <taxon>Pseudomonadati</taxon>
        <taxon>Bacteroidota</taxon>
        <taxon>Flavobacteriia</taxon>
        <taxon>Flavobacteriales</taxon>
        <taxon>Flavobacteriaceae</taxon>
        <taxon>Dokdonia</taxon>
    </lineage>
</organism>
<dbReference type="PROSITE" id="PS51257">
    <property type="entry name" value="PROKAR_LIPOPROTEIN"/>
    <property type="match status" value="1"/>
</dbReference>
<dbReference type="EMBL" id="JSAQ01000001">
    <property type="protein sequence ID" value="KGO05842.1"/>
    <property type="molecule type" value="Genomic_DNA"/>
</dbReference>
<dbReference type="Proteomes" id="UP000030140">
    <property type="component" value="Unassembled WGS sequence"/>
</dbReference>
<evidence type="ECO:0000313" key="1">
    <source>
        <dbReference type="EMBL" id="KGO05842.1"/>
    </source>
</evidence>
<dbReference type="AlphaFoldDB" id="A0A0A2GRJ1"/>
<gene>
    <name evidence="1" type="ORF">NV36_02595</name>
</gene>
<name>A0A0A2GRJ1_9FLAO</name>
<dbReference type="RefSeq" id="WP_035324869.1">
    <property type="nucleotide sequence ID" value="NZ_CP015125.1"/>
</dbReference>
<keyword evidence="2" id="KW-1185">Reference proteome</keyword>
<evidence type="ECO:0000313" key="2">
    <source>
        <dbReference type="Proteomes" id="UP000030140"/>
    </source>
</evidence>
<proteinExistence type="predicted"/>
<comment type="caution">
    <text evidence="1">The sequence shown here is derived from an EMBL/GenBank/DDBJ whole genome shotgun (WGS) entry which is preliminary data.</text>
</comment>
<reference evidence="1 2" key="1">
    <citation type="submission" date="2014-10" db="EMBL/GenBank/DDBJ databases">
        <title>Draft genome sequence of the proteorhodopsin-containing marine bacterium Dokdonia donghaensis.</title>
        <authorList>
            <person name="Gomez-Consarnau L."/>
            <person name="Gonzalez J.M."/>
            <person name="Riedel T."/>
            <person name="Jaenicke S."/>
            <person name="Wagner-Doebler I."/>
            <person name="Fuhrman J.A."/>
        </authorList>
    </citation>
    <scope>NUCLEOTIDE SEQUENCE [LARGE SCALE GENOMIC DNA]</scope>
    <source>
        <strain evidence="1 2">DSW-1</strain>
    </source>
</reference>
<dbReference type="Pfam" id="PF08309">
    <property type="entry name" value="LVIVD"/>
    <property type="match status" value="2"/>
</dbReference>
<sequence>MKKYLYIITLVIVALGCSSDGTSNGESLSTADSVGQGGSLATFVIKGDYLYTVDNEDLNVFNITNTTEPVLVNTVRIGFDIETLFSYRNYLYIGSRNGMFIYSVDSPEFPEQLSSVQHFTSCDPVVANDQYAFVTLWSDLGCNGFVNQLEVYDVTDVLNPVLINVRELTFPKGLGLYGDYLIVCDDEIKIFDVSNPAESTLVHAIDKLAFDVIIQGDLLIAVGESGVYQYSLDAQNITNTSQLSTISI</sequence>
<dbReference type="OrthoDB" id="1521841at2"/>
<dbReference type="SUPFAM" id="SSF63825">
    <property type="entry name" value="YWTD domain"/>
    <property type="match status" value="1"/>
</dbReference>
<dbReference type="PATRIC" id="fig|1300343.5.peg.2021"/>
<protein>
    <recommendedName>
        <fullName evidence="3">LVIVD repeat-containing protein</fullName>
    </recommendedName>
</protein>
<evidence type="ECO:0008006" key="3">
    <source>
        <dbReference type="Google" id="ProtNLM"/>
    </source>
</evidence>
<dbReference type="InterPro" id="IPR013211">
    <property type="entry name" value="LVIVD"/>
</dbReference>
<dbReference type="KEGG" id="ddo:I597_2013"/>